<dbReference type="EMBL" id="CP106753">
    <property type="protein sequence ID" value="UXY14352.1"/>
    <property type="molecule type" value="Genomic_DNA"/>
</dbReference>
<organism evidence="2 3">
    <name type="scientific">Chitiniphilus purpureus</name>
    <dbReference type="NCBI Taxonomy" id="2981137"/>
    <lineage>
        <taxon>Bacteria</taxon>
        <taxon>Pseudomonadati</taxon>
        <taxon>Pseudomonadota</taxon>
        <taxon>Betaproteobacteria</taxon>
        <taxon>Neisseriales</taxon>
        <taxon>Chitinibacteraceae</taxon>
        <taxon>Chitiniphilus</taxon>
    </lineage>
</organism>
<dbReference type="RefSeq" id="WP_263123651.1">
    <property type="nucleotide sequence ID" value="NZ_CP106753.1"/>
</dbReference>
<evidence type="ECO:0000313" key="2">
    <source>
        <dbReference type="EMBL" id="UXY14352.1"/>
    </source>
</evidence>
<gene>
    <name evidence="2" type="ORF">N8I74_13630</name>
</gene>
<sequence>MRCALASIVLVVLAAPVAPVAASGFRLDSAGFAYQPHVLAPSPQRGDPDGADAGWRFDDPWSWGRPPWGAVRPVGLGVKLGWNAPDGWRYLVVPSLTRAAKDGRDEATVPGYGLHLAASRTVRPGLTLGVGLDATEVLQQSQLLPYPLVDWRLDARWRLANPLGTGPAGPAGLELSYRGSSGRWDIGAGGAYRSFRFRLPHDDASAPHGIGQETGIPLYLRFGYAPSAHTQFDVYLGATLAGRLSLENTHGELLTQEHLETGPLFAIQFGGQF</sequence>
<proteinExistence type="predicted"/>
<evidence type="ECO:0000256" key="1">
    <source>
        <dbReference type="SAM" id="SignalP"/>
    </source>
</evidence>
<protein>
    <recommendedName>
        <fullName evidence="4">MipA/OmpV family protein</fullName>
    </recommendedName>
</protein>
<evidence type="ECO:0000313" key="3">
    <source>
        <dbReference type="Proteomes" id="UP001061302"/>
    </source>
</evidence>
<feature type="signal peptide" evidence="1">
    <location>
        <begin position="1"/>
        <end position="21"/>
    </location>
</feature>
<keyword evidence="1" id="KW-0732">Signal</keyword>
<accession>A0ABY6DJ49</accession>
<evidence type="ECO:0008006" key="4">
    <source>
        <dbReference type="Google" id="ProtNLM"/>
    </source>
</evidence>
<keyword evidence="3" id="KW-1185">Reference proteome</keyword>
<feature type="chain" id="PRO_5047469667" description="MipA/OmpV family protein" evidence="1">
    <location>
        <begin position="22"/>
        <end position="273"/>
    </location>
</feature>
<name>A0ABY6DJ49_9NEIS</name>
<dbReference type="Proteomes" id="UP001061302">
    <property type="component" value="Chromosome"/>
</dbReference>
<reference evidence="2" key="1">
    <citation type="submission" date="2022-10" db="EMBL/GenBank/DDBJ databases">
        <title>Chitiniphilus purpureus sp. nov., a novel chitin-degrading bacterium isolated from crawfish pond sediment.</title>
        <authorList>
            <person name="Li K."/>
        </authorList>
    </citation>
    <scope>NUCLEOTIDE SEQUENCE</scope>
    <source>
        <strain evidence="2">CD1</strain>
    </source>
</reference>